<evidence type="ECO:0000313" key="1">
    <source>
        <dbReference type="EMBL" id="MDZ5759843.1"/>
    </source>
</evidence>
<gene>
    <name evidence="1" type="ORF">RAK27_14370</name>
</gene>
<dbReference type="AlphaFoldDB" id="A0AAW9JW73"/>
<accession>A0AAW9JW73</accession>
<dbReference type="Proteomes" id="UP001290462">
    <property type="component" value="Unassembled WGS sequence"/>
</dbReference>
<name>A0AAW9JW73_CARML</name>
<evidence type="ECO:0000313" key="2">
    <source>
        <dbReference type="Proteomes" id="UP001290462"/>
    </source>
</evidence>
<sequence length="87" mass="9587">MTGQVSTNEEVVSTLTKGMKQPVKEVDFSLKNSISYSNSVAVSKLKSCLSTLKKGTKEFKKDVEVDVGNLVKIHEAIQKTDQELGRK</sequence>
<dbReference type="Pfam" id="PF11328">
    <property type="entry name" value="DUF3130"/>
    <property type="match status" value="1"/>
</dbReference>
<reference evidence="1" key="1">
    <citation type="submission" date="2023-08" db="EMBL/GenBank/DDBJ databases">
        <title>Genomic characterization of piscicolin 126 produced by Carnobacterium maltaromaticum CM22 strain isolated from salmon (Salmo salar).</title>
        <authorList>
            <person name="Gonzalez-Gragera E."/>
            <person name="Garcia-Lopez J.D."/>
            <person name="Teso-Perez C."/>
            <person name="Gimenez-Hernandez I."/>
            <person name="Peralta-Sanchez J.M."/>
            <person name="Valdivia E."/>
            <person name="Montalban-Lopez M."/>
            <person name="Martin-Platero A.M."/>
            <person name="Banos A."/>
            <person name="Martinez-Bueno M."/>
        </authorList>
    </citation>
    <scope>NUCLEOTIDE SEQUENCE</scope>
    <source>
        <strain evidence="1">CM22</strain>
    </source>
</reference>
<dbReference type="EMBL" id="JAVBVO010000004">
    <property type="protein sequence ID" value="MDZ5759843.1"/>
    <property type="molecule type" value="Genomic_DNA"/>
</dbReference>
<dbReference type="RefSeq" id="WP_187957935.1">
    <property type="nucleotide sequence ID" value="NZ_JAVBVO010000004.1"/>
</dbReference>
<proteinExistence type="predicted"/>
<dbReference type="InterPro" id="IPR021477">
    <property type="entry name" value="TVIIS_effector_SACOL2603_fam"/>
</dbReference>
<organism evidence="1 2">
    <name type="scientific">Carnobacterium maltaromaticum</name>
    <name type="common">Carnobacterium piscicola</name>
    <dbReference type="NCBI Taxonomy" id="2751"/>
    <lineage>
        <taxon>Bacteria</taxon>
        <taxon>Bacillati</taxon>
        <taxon>Bacillota</taxon>
        <taxon>Bacilli</taxon>
        <taxon>Lactobacillales</taxon>
        <taxon>Carnobacteriaceae</taxon>
        <taxon>Carnobacterium</taxon>
    </lineage>
</organism>
<comment type="caution">
    <text evidence="1">The sequence shown here is derived from an EMBL/GenBank/DDBJ whole genome shotgun (WGS) entry which is preliminary data.</text>
</comment>
<protein>
    <submittedName>
        <fullName evidence="1">DUF3130 family protein</fullName>
    </submittedName>
</protein>